<evidence type="ECO:0000259" key="8">
    <source>
        <dbReference type="Pfam" id="PF13567"/>
    </source>
</evidence>
<dbReference type="NCBIfam" id="TIGR00360">
    <property type="entry name" value="ComEC_N-term"/>
    <property type="match status" value="1"/>
</dbReference>
<feature type="transmembrane region" description="Helical" evidence="6">
    <location>
        <begin position="508"/>
        <end position="525"/>
    </location>
</feature>
<dbReference type="RefSeq" id="WP_220641752.1">
    <property type="nucleotide sequence ID" value="NZ_CP080429.1"/>
</dbReference>
<feature type="transmembrane region" description="Helical" evidence="6">
    <location>
        <begin position="7"/>
        <end position="24"/>
    </location>
</feature>
<feature type="transmembrane region" description="Helical" evidence="6">
    <location>
        <begin position="251"/>
        <end position="274"/>
    </location>
</feature>
<evidence type="ECO:0000313" key="10">
    <source>
        <dbReference type="Proteomes" id="UP000825381"/>
    </source>
</evidence>
<keyword evidence="5 6" id="KW-0472">Membrane</keyword>
<keyword evidence="2" id="KW-1003">Cell membrane</keyword>
<gene>
    <name evidence="9" type="ORF">K1I41_05885</name>
</gene>
<feature type="transmembrane region" description="Helical" evidence="6">
    <location>
        <begin position="59"/>
        <end position="81"/>
    </location>
</feature>
<dbReference type="InterPro" id="IPR025405">
    <property type="entry name" value="DUF4131"/>
</dbReference>
<evidence type="ECO:0000256" key="3">
    <source>
        <dbReference type="ARBA" id="ARBA00022692"/>
    </source>
</evidence>
<feature type="transmembrane region" description="Helical" evidence="6">
    <location>
        <begin position="446"/>
        <end position="469"/>
    </location>
</feature>
<feature type="transmembrane region" description="Helical" evidence="6">
    <location>
        <begin position="385"/>
        <end position="408"/>
    </location>
</feature>
<feature type="domain" description="DUF4131" evidence="8">
    <location>
        <begin position="34"/>
        <end position="190"/>
    </location>
</feature>
<evidence type="ECO:0000259" key="7">
    <source>
        <dbReference type="Pfam" id="PF03772"/>
    </source>
</evidence>
<reference evidence="9 10" key="1">
    <citation type="submission" date="2021-07" db="EMBL/GenBank/DDBJ databases">
        <title>Flavobacterium WSW3-B6 sp.nov, isolated from seaweed.</title>
        <authorList>
            <person name="Muhammad N."/>
            <person name="Ho H."/>
            <person name="Lee Y.-J."/>
            <person name="Nguyen T."/>
            <person name="Ho J."/>
            <person name="Kim S.-G."/>
        </authorList>
    </citation>
    <scope>NUCLEOTIDE SEQUENCE [LARGE SCALE GENOMIC DNA]</scope>
    <source>
        <strain evidence="9 10">WSW3-B6</strain>
    </source>
</reference>
<proteinExistence type="predicted"/>
<evidence type="ECO:0000256" key="5">
    <source>
        <dbReference type="ARBA" id="ARBA00023136"/>
    </source>
</evidence>
<organism evidence="9 10">
    <name type="scientific">Flavobacterium litorale</name>
    <dbReference type="NCBI Taxonomy" id="2856519"/>
    <lineage>
        <taxon>Bacteria</taxon>
        <taxon>Pseudomonadati</taxon>
        <taxon>Bacteroidota</taxon>
        <taxon>Flavobacteriia</taxon>
        <taxon>Flavobacteriales</taxon>
        <taxon>Flavobacteriaceae</taxon>
        <taxon>Flavobacterium</taxon>
    </lineage>
</organism>
<evidence type="ECO:0000256" key="1">
    <source>
        <dbReference type="ARBA" id="ARBA00004651"/>
    </source>
</evidence>
<sequence length="674" mass="75697">MTILKYPIIPITIIAAIGIALGSNNSIQPITASAIMAVAFAALVMAYRFSLKELLPKPYFTISVGIAALVLGIWVASLHYAPNHNAHYTRMIDDSEKPTIKGYISERIKPNNFSEKYYLKVQAVNGQYATGKILVTASKKKFPELLNAGDIIVIYDSPQPITKAGNPYQFDYAAYMERQNIFHQIKLKSNHIKAGQLKNTDYYIECFRNDLISSFNQHNYSPKVMNVIKALLLGQRQDMDKDINQDYIDAGVIHILAISGLHIAILFYIINLILKPLTRFRKKGRLIQLLLILAFLWSFAIVAGLSASVVRAVVMFSFVSIGLYFNRNANTFNSIAVSMLVLLLAKPSFLFDVGFQLSYAAVFSIVWLQPLYRKIKISKYKVVNYFADVVVISLVAQLGVLPLTLYYFGQFPALFPIANIVAIPAVTVVLVMGIVVVIINYIYSNLALLVGKVLAFLIECMNGFIGWIASFKGLVIKDISFTLPLTASLYGIIIAAVLWGFQKKYKRTVALLCAIILFQSIYIVTKWQRTNSNEFVVFNNWANSLIAYKQSGITYFYSNDSIALENWNLKAYAKGNFADSVTVLPLQHTFWYKQKRILVVDSLKIYETGINPDIVVLRQSTGVNLQRLIETTKPKVIVADATNYQGSINRWKATCNKNKIPFHATAEKGSYILK</sequence>
<name>A0ABX8V9L4_9FLAO</name>
<feature type="transmembrane region" description="Helical" evidence="6">
    <location>
        <begin position="332"/>
        <end position="351"/>
    </location>
</feature>
<feature type="transmembrane region" description="Helical" evidence="6">
    <location>
        <begin position="414"/>
        <end position="439"/>
    </location>
</feature>
<dbReference type="PANTHER" id="PTHR30619:SF1">
    <property type="entry name" value="RECOMBINATION PROTEIN 2"/>
    <property type="match status" value="1"/>
</dbReference>
<dbReference type="InterPro" id="IPR004477">
    <property type="entry name" value="ComEC_N"/>
</dbReference>
<feature type="transmembrane region" description="Helical" evidence="6">
    <location>
        <begin position="30"/>
        <end position="47"/>
    </location>
</feature>
<protein>
    <submittedName>
        <fullName evidence="9">Competence protein ComEC family protein</fullName>
    </submittedName>
</protein>
<keyword evidence="4 6" id="KW-1133">Transmembrane helix</keyword>
<keyword evidence="10" id="KW-1185">Reference proteome</keyword>
<evidence type="ECO:0000256" key="6">
    <source>
        <dbReference type="SAM" id="Phobius"/>
    </source>
</evidence>
<feature type="transmembrane region" description="Helical" evidence="6">
    <location>
        <begin position="481"/>
        <end position="501"/>
    </location>
</feature>
<evidence type="ECO:0000256" key="2">
    <source>
        <dbReference type="ARBA" id="ARBA00022475"/>
    </source>
</evidence>
<evidence type="ECO:0000313" key="9">
    <source>
        <dbReference type="EMBL" id="QYJ69417.1"/>
    </source>
</evidence>
<dbReference type="InterPro" id="IPR052159">
    <property type="entry name" value="Competence_DNA_uptake"/>
</dbReference>
<accession>A0ABX8V9L4</accession>
<feature type="transmembrane region" description="Helical" evidence="6">
    <location>
        <begin position="357"/>
        <end position="373"/>
    </location>
</feature>
<comment type="subcellular location">
    <subcellularLocation>
        <location evidence="1">Cell membrane</location>
        <topology evidence="1">Multi-pass membrane protein</topology>
    </subcellularLocation>
</comment>
<feature type="domain" description="ComEC/Rec2-related protein" evidence="7">
    <location>
        <begin position="231"/>
        <end position="499"/>
    </location>
</feature>
<feature type="transmembrane region" description="Helical" evidence="6">
    <location>
        <begin position="286"/>
        <end position="303"/>
    </location>
</feature>
<evidence type="ECO:0000256" key="4">
    <source>
        <dbReference type="ARBA" id="ARBA00022989"/>
    </source>
</evidence>
<dbReference type="Pfam" id="PF03772">
    <property type="entry name" value="Competence"/>
    <property type="match status" value="1"/>
</dbReference>
<dbReference type="EMBL" id="CP080429">
    <property type="protein sequence ID" value="QYJ69417.1"/>
    <property type="molecule type" value="Genomic_DNA"/>
</dbReference>
<keyword evidence="3 6" id="KW-0812">Transmembrane</keyword>
<dbReference type="Pfam" id="PF13567">
    <property type="entry name" value="DUF4131"/>
    <property type="match status" value="1"/>
</dbReference>
<dbReference type="Proteomes" id="UP000825381">
    <property type="component" value="Chromosome"/>
</dbReference>
<dbReference type="PANTHER" id="PTHR30619">
    <property type="entry name" value="DNA INTERNALIZATION/COMPETENCE PROTEIN COMEC/REC2"/>
    <property type="match status" value="1"/>
</dbReference>